<dbReference type="Gene3D" id="1.20.1250.20">
    <property type="entry name" value="MFS general substrate transporter like domains"/>
    <property type="match status" value="1"/>
</dbReference>
<feature type="transmembrane region" description="Helical" evidence="5">
    <location>
        <begin position="331"/>
        <end position="352"/>
    </location>
</feature>
<dbReference type="GO" id="GO:0022857">
    <property type="term" value="F:transmembrane transporter activity"/>
    <property type="evidence" value="ECO:0007669"/>
    <property type="project" value="InterPro"/>
</dbReference>
<evidence type="ECO:0000256" key="3">
    <source>
        <dbReference type="ARBA" id="ARBA00022989"/>
    </source>
</evidence>
<name>A0A5N5XBU9_9EURO</name>
<feature type="transmembrane region" description="Helical" evidence="5">
    <location>
        <begin position="78"/>
        <end position="100"/>
    </location>
</feature>
<comment type="subcellular location">
    <subcellularLocation>
        <location evidence="1">Membrane</location>
        <topology evidence="1">Multi-pass membrane protein</topology>
    </subcellularLocation>
</comment>
<dbReference type="CDD" id="cd17323">
    <property type="entry name" value="MFS_Tpo1_MDR_like"/>
    <property type="match status" value="1"/>
</dbReference>
<dbReference type="AlphaFoldDB" id="A0A5N5XBU9"/>
<accession>A0A5N5XBU9</accession>
<evidence type="ECO:0000256" key="1">
    <source>
        <dbReference type="ARBA" id="ARBA00004141"/>
    </source>
</evidence>
<keyword evidence="4 5" id="KW-0472">Membrane</keyword>
<feature type="transmembrane region" description="Helical" evidence="5">
    <location>
        <begin position="35"/>
        <end position="57"/>
    </location>
</feature>
<evidence type="ECO:0000256" key="2">
    <source>
        <dbReference type="ARBA" id="ARBA00022692"/>
    </source>
</evidence>
<keyword evidence="2 5" id="KW-0812">Transmembrane</keyword>
<dbReference type="EMBL" id="ML732173">
    <property type="protein sequence ID" value="KAB8077014.1"/>
    <property type="molecule type" value="Genomic_DNA"/>
</dbReference>
<feature type="transmembrane region" description="Helical" evidence="5">
    <location>
        <begin position="291"/>
        <end position="311"/>
    </location>
</feature>
<evidence type="ECO:0000256" key="4">
    <source>
        <dbReference type="ARBA" id="ARBA00023136"/>
    </source>
</evidence>
<proteinExistence type="predicted"/>
<feature type="transmembrane region" description="Helical" evidence="5">
    <location>
        <begin position="426"/>
        <end position="446"/>
    </location>
</feature>
<sequence length="463" mass="51183">MLHANESSGFESSRDPEFEVEWEHNDAENPLNWPLWYKSFVIWSVSFCTTIVILYSTSYTSGSPGIQESFQVTSRTKVLLGLTTYMVGLALGCLVLAPLSEMYVVLAPNFEAVVISRLFGGFFGSATVVAAPGTVNDVIHLEYRALAFSLWSLGAMNGPVLGPIIGGFVYQYLGWRWINWIVLICGGVSTIALFLTKETYAPVLLKRRRKAKQTQTGDMRWWTRYDNQAEESVWDRLQTSLRRPLTMAIFEPICLFWNIYVGVVYAVLFLCFVGYPIVFQQLRGWSPGLAGLGYVGIGSGIALAVFSEPLVRKLIAMHPRDPFTGKIPPEAYVRAICVGAILIPIGEFWFSWTARPGAHWISPILAGVPFGLGNGLVFIYATSYLAASYGMHAASAIAGNSMVRYVFGGVLPLAGSQMYAAMGVNWAGTMLALVEVLLISIPFLFYRYGGRIRQRSQMASRVA</sequence>
<dbReference type="GO" id="GO:0005886">
    <property type="term" value="C:plasma membrane"/>
    <property type="evidence" value="ECO:0007669"/>
    <property type="project" value="TreeGrafter"/>
</dbReference>
<organism evidence="6 7">
    <name type="scientific">Aspergillus leporis</name>
    <dbReference type="NCBI Taxonomy" id="41062"/>
    <lineage>
        <taxon>Eukaryota</taxon>
        <taxon>Fungi</taxon>
        <taxon>Dikarya</taxon>
        <taxon>Ascomycota</taxon>
        <taxon>Pezizomycotina</taxon>
        <taxon>Eurotiomycetes</taxon>
        <taxon>Eurotiomycetidae</taxon>
        <taxon>Eurotiales</taxon>
        <taxon>Aspergillaceae</taxon>
        <taxon>Aspergillus</taxon>
        <taxon>Aspergillus subgen. Circumdati</taxon>
    </lineage>
</organism>
<keyword evidence="3 5" id="KW-1133">Transmembrane helix</keyword>
<protein>
    <submittedName>
        <fullName evidence="6">Major facilitator superfamily domain-containing protein</fullName>
    </submittedName>
</protein>
<dbReference type="Pfam" id="PF07690">
    <property type="entry name" value="MFS_1"/>
    <property type="match status" value="1"/>
</dbReference>
<reference evidence="6 7" key="1">
    <citation type="submission" date="2019-04" db="EMBL/GenBank/DDBJ databases">
        <title>Friends and foes A comparative genomics study of 23 Aspergillus species from section Flavi.</title>
        <authorList>
            <consortium name="DOE Joint Genome Institute"/>
            <person name="Kjaerbolling I."/>
            <person name="Vesth T."/>
            <person name="Frisvad J.C."/>
            <person name="Nybo J.L."/>
            <person name="Theobald S."/>
            <person name="Kildgaard S."/>
            <person name="Isbrandt T."/>
            <person name="Kuo A."/>
            <person name="Sato A."/>
            <person name="Lyhne E.K."/>
            <person name="Kogle M.E."/>
            <person name="Wiebenga A."/>
            <person name="Kun R.S."/>
            <person name="Lubbers R.J."/>
            <person name="Makela M.R."/>
            <person name="Barry K."/>
            <person name="Chovatia M."/>
            <person name="Clum A."/>
            <person name="Daum C."/>
            <person name="Haridas S."/>
            <person name="He G."/>
            <person name="LaButti K."/>
            <person name="Lipzen A."/>
            <person name="Mondo S."/>
            <person name="Riley R."/>
            <person name="Salamov A."/>
            <person name="Simmons B.A."/>
            <person name="Magnuson J.K."/>
            <person name="Henrissat B."/>
            <person name="Mortensen U.H."/>
            <person name="Larsen T.O."/>
            <person name="Devries R.P."/>
            <person name="Grigoriev I.V."/>
            <person name="Machida M."/>
            <person name="Baker S.E."/>
            <person name="Andersen M.R."/>
        </authorList>
    </citation>
    <scope>NUCLEOTIDE SEQUENCE [LARGE SCALE GENOMIC DNA]</scope>
    <source>
        <strain evidence="6 7">CBS 151.66</strain>
    </source>
</reference>
<dbReference type="InterPro" id="IPR036259">
    <property type="entry name" value="MFS_trans_sf"/>
</dbReference>
<dbReference type="PANTHER" id="PTHR23502:SF12">
    <property type="entry name" value="MULTIDRUG TRANSPORTER, PUTATIVE (AFU_ORTHOLOGUE AFUA_1G06440)-RELATED"/>
    <property type="match status" value="1"/>
</dbReference>
<keyword evidence="7" id="KW-1185">Reference proteome</keyword>
<evidence type="ECO:0000256" key="5">
    <source>
        <dbReference type="SAM" id="Phobius"/>
    </source>
</evidence>
<dbReference type="PANTHER" id="PTHR23502">
    <property type="entry name" value="MAJOR FACILITATOR SUPERFAMILY"/>
    <property type="match status" value="1"/>
</dbReference>
<feature type="transmembrane region" description="Helical" evidence="5">
    <location>
        <begin position="255"/>
        <end position="279"/>
    </location>
</feature>
<dbReference type="OrthoDB" id="3365399at2759"/>
<dbReference type="SUPFAM" id="SSF103473">
    <property type="entry name" value="MFS general substrate transporter"/>
    <property type="match status" value="1"/>
</dbReference>
<evidence type="ECO:0000313" key="6">
    <source>
        <dbReference type="EMBL" id="KAB8077014.1"/>
    </source>
</evidence>
<evidence type="ECO:0000313" key="7">
    <source>
        <dbReference type="Proteomes" id="UP000326565"/>
    </source>
</evidence>
<feature type="transmembrane region" description="Helical" evidence="5">
    <location>
        <begin position="112"/>
        <end position="133"/>
    </location>
</feature>
<gene>
    <name evidence="6" type="ORF">BDV29DRAFT_154100</name>
</gene>
<dbReference type="Proteomes" id="UP000326565">
    <property type="component" value="Unassembled WGS sequence"/>
</dbReference>
<feature type="transmembrane region" description="Helical" evidence="5">
    <location>
        <begin position="358"/>
        <end position="381"/>
    </location>
</feature>
<dbReference type="InterPro" id="IPR011701">
    <property type="entry name" value="MFS"/>
</dbReference>
<feature type="transmembrane region" description="Helical" evidence="5">
    <location>
        <begin position="145"/>
        <end position="165"/>
    </location>
</feature>
<feature type="transmembrane region" description="Helical" evidence="5">
    <location>
        <begin position="177"/>
        <end position="196"/>
    </location>
</feature>